<reference evidence="2" key="1">
    <citation type="submission" date="2021-01" db="EMBL/GenBank/DDBJ databases">
        <authorList>
            <consortium name="Genoscope - CEA"/>
            <person name="William W."/>
        </authorList>
    </citation>
    <scope>NUCLEOTIDE SEQUENCE</scope>
</reference>
<protein>
    <recommendedName>
        <fullName evidence="5">Transmembrane protein</fullName>
    </recommendedName>
</protein>
<organism evidence="2 4">
    <name type="scientific">Paramecium octaurelia</name>
    <dbReference type="NCBI Taxonomy" id="43137"/>
    <lineage>
        <taxon>Eukaryota</taxon>
        <taxon>Sar</taxon>
        <taxon>Alveolata</taxon>
        <taxon>Ciliophora</taxon>
        <taxon>Intramacronucleata</taxon>
        <taxon>Oligohymenophorea</taxon>
        <taxon>Peniculida</taxon>
        <taxon>Parameciidae</taxon>
        <taxon>Paramecium</taxon>
    </lineage>
</organism>
<keyword evidence="4" id="KW-1185">Reference proteome</keyword>
<evidence type="ECO:0000256" key="1">
    <source>
        <dbReference type="SAM" id="Phobius"/>
    </source>
</evidence>
<dbReference type="EMBL" id="CAJJDP010000081">
    <property type="protein sequence ID" value="CAD8183965.1"/>
    <property type="molecule type" value="Genomic_DNA"/>
</dbReference>
<name>A0A8S1W3Z1_PAROT</name>
<evidence type="ECO:0000313" key="2">
    <source>
        <dbReference type="EMBL" id="CAD8183961.1"/>
    </source>
</evidence>
<feature type="transmembrane region" description="Helical" evidence="1">
    <location>
        <begin position="82"/>
        <end position="101"/>
    </location>
</feature>
<accession>A0A8S1W3Z1</accession>
<dbReference type="Proteomes" id="UP000683925">
    <property type="component" value="Unassembled WGS sequence"/>
</dbReference>
<evidence type="ECO:0000313" key="4">
    <source>
        <dbReference type="Proteomes" id="UP000683925"/>
    </source>
</evidence>
<sequence>MKNQVGYSEEELYNNRYDFNIKLKEPTYITQTILQKLTEINSLKNSLNRKKKSPTKLNIQIEEGKLNIILNNNTLISQCLQMLIFLNLYLFITFLTLLPFYPKHQSNWSCTLLFLFLYKQEYKEILILRIKIANFNQF</sequence>
<dbReference type="AlphaFoldDB" id="A0A8S1W3Z1"/>
<proteinExistence type="predicted"/>
<gene>
    <name evidence="2" type="ORF">POCTA_138.1.T0820072</name>
    <name evidence="3" type="ORF">POCTA_138.1.T0820074</name>
</gene>
<keyword evidence="1" id="KW-0472">Membrane</keyword>
<evidence type="ECO:0000313" key="3">
    <source>
        <dbReference type="EMBL" id="CAD8183965.1"/>
    </source>
</evidence>
<comment type="caution">
    <text evidence="2">The sequence shown here is derived from an EMBL/GenBank/DDBJ whole genome shotgun (WGS) entry which is preliminary data.</text>
</comment>
<keyword evidence="1" id="KW-1133">Transmembrane helix</keyword>
<keyword evidence="1" id="KW-0812">Transmembrane</keyword>
<dbReference type="EMBL" id="CAJJDP010000081">
    <property type="protein sequence ID" value="CAD8183961.1"/>
    <property type="molecule type" value="Genomic_DNA"/>
</dbReference>
<evidence type="ECO:0008006" key="5">
    <source>
        <dbReference type="Google" id="ProtNLM"/>
    </source>
</evidence>